<dbReference type="EMBL" id="JBHTAX010000001">
    <property type="protein sequence ID" value="MFC7191773.1"/>
    <property type="molecule type" value="Genomic_DNA"/>
</dbReference>
<keyword evidence="2" id="KW-0500">Molybdenum</keyword>
<dbReference type="CDD" id="cd02110">
    <property type="entry name" value="SO_family_Moco_dimer"/>
    <property type="match status" value="1"/>
</dbReference>
<dbReference type="InterPro" id="IPR014756">
    <property type="entry name" value="Ig_E-set"/>
</dbReference>
<feature type="domain" description="Moybdenum cofactor oxidoreductase dimerisation" evidence="7">
    <location>
        <begin position="356"/>
        <end position="455"/>
    </location>
</feature>
<dbReference type="GeneID" id="76201549"/>
<keyword evidence="4" id="KW-0560">Oxidoreductase</keyword>
<feature type="region of interest" description="Disordered" evidence="5">
    <location>
        <begin position="63"/>
        <end position="88"/>
    </location>
</feature>
<dbReference type="PANTHER" id="PTHR19372:SF7">
    <property type="entry name" value="SULFITE OXIDASE, MITOCHONDRIAL"/>
    <property type="match status" value="1"/>
</dbReference>
<name>A0ABD5YRH5_9EURY</name>
<protein>
    <submittedName>
        <fullName evidence="8">Sulfite oxidase</fullName>
    </submittedName>
</protein>
<keyword evidence="9" id="KW-1185">Reference proteome</keyword>
<dbReference type="Pfam" id="PF03404">
    <property type="entry name" value="Mo-co_dimer"/>
    <property type="match status" value="1"/>
</dbReference>
<evidence type="ECO:0000256" key="1">
    <source>
        <dbReference type="ARBA" id="ARBA00001924"/>
    </source>
</evidence>
<dbReference type="PRINTS" id="PR00407">
    <property type="entry name" value="EUMOPTERIN"/>
</dbReference>
<evidence type="ECO:0000259" key="6">
    <source>
        <dbReference type="Pfam" id="PF00174"/>
    </source>
</evidence>
<proteinExistence type="predicted"/>
<keyword evidence="3" id="KW-0479">Metal-binding</keyword>
<evidence type="ECO:0000256" key="4">
    <source>
        <dbReference type="ARBA" id="ARBA00023002"/>
    </source>
</evidence>
<dbReference type="InterPro" id="IPR008335">
    <property type="entry name" value="Mopterin_OxRdtase_euk"/>
</dbReference>
<dbReference type="Gene3D" id="3.90.420.10">
    <property type="entry name" value="Oxidoreductase, molybdopterin-binding domain"/>
    <property type="match status" value="1"/>
</dbReference>
<dbReference type="SUPFAM" id="SSF81296">
    <property type="entry name" value="E set domains"/>
    <property type="match status" value="1"/>
</dbReference>
<dbReference type="GO" id="GO:0046872">
    <property type="term" value="F:metal ion binding"/>
    <property type="evidence" value="ECO:0007669"/>
    <property type="project" value="UniProtKB-KW"/>
</dbReference>
<feature type="compositionally biased region" description="Low complexity" evidence="5">
    <location>
        <begin position="14"/>
        <end position="31"/>
    </location>
</feature>
<comment type="cofactor">
    <cofactor evidence="1">
        <name>Mo-molybdopterin</name>
        <dbReference type="ChEBI" id="CHEBI:71302"/>
    </cofactor>
</comment>
<evidence type="ECO:0000259" key="7">
    <source>
        <dbReference type="Pfam" id="PF03404"/>
    </source>
</evidence>
<feature type="compositionally biased region" description="Low complexity" evidence="5">
    <location>
        <begin position="65"/>
        <end position="84"/>
    </location>
</feature>
<dbReference type="Proteomes" id="UP001596417">
    <property type="component" value="Unassembled WGS sequence"/>
</dbReference>
<evidence type="ECO:0000256" key="2">
    <source>
        <dbReference type="ARBA" id="ARBA00022505"/>
    </source>
</evidence>
<feature type="domain" description="Oxidoreductase molybdopterin-binding" evidence="6">
    <location>
        <begin position="136"/>
        <end position="298"/>
    </location>
</feature>
<dbReference type="GO" id="GO:0016491">
    <property type="term" value="F:oxidoreductase activity"/>
    <property type="evidence" value="ECO:0007669"/>
    <property type="project" value="UniProtKB-KW"/>
</dbReference>
<dbReference type="Gene3D" id="2.60.40.650">
    <property type="match status" value="1"/>
</dbReference>
<dbReference type="RefSeq" id="WP_248903596.1">
    <property type="nucleotide sequence ID" value="NZ_CP109979.1"/>
</dbReference>
<evidence type="ECO:0000313" key="9">
    <source>
        <dbReference type="Proteomes" id="UP001596417"/>
    </source>
</evidence>
<feature type="region of interest" description="Disordered" evidence="5">
    <location>
        <begin position="1"/>
        <end position="38"/>
    </location>
</feature>
<dbReference type="AlphaFoldDB" id="A0ABD5YRH5"/>
<dbReference type="SUPFAM" id="SSF56524">
    <property type="entry name" value="Oxidoreductase molybdopterin-binding domain"/>
    <property type="match status" value="1"/>
</dbReference>
<organism evidence="8 9">
    <name type="scientific">Halocatena marina</name>
    <dbReference type="NCBI Taxonomy" id="2934937"/>
    <lineage>
        <taxon>Archaea</taxon>
        <taxon>Methanobacteriati</taxon>
        <taxon>Methanobacteriota</taxon>
        <taxon>Stenosarchaea group</taxon>
        <taxon>Halobacteria</taxon>
        <taxon>Halobacteriales</taxon>
        <taxon>Natronomonadaceae</taxon>
        <taxon>Halocatena</taxon>
    </lineage>
</organism>
<evidence type="ECO:0000256" key="5">
    <source>
        <dbReference type="SAM" id="MobiDB-lite"/>
    </source>
</evidence>
<dbReference type="InterPro" id="IPR000572">
    <property type="entry name" value="OxRdtase_Mopterin-bd_dom"/>
</dbReference>
<dbReference type="InterPro" id="IPR036374">
    <property type="entry name" value="OxRdtase_Mopterin-bd_sf"/>
</dbReference>
<gene>
    <name evidence="8" type="ORF">ACFQL7_19600</name>
</gene>
<accession>A0ABD5YRH5</accession>
<sequence length="494" mass="54816">MTMNDIEASERESATTTDTTQAETNETTSNEQTKRERYVSRRRYLAAAGMAVGASVLAGCSQLEGGNPTDGTQTQTQTGTESGQRPGYHTYDADSLKEKYSGLKIFSGSPPNGETERTDKYTEFKTSVEDSYIRSHYDSPKLTESEHTISLTGKIQEQTDLSIASLKSDFSTETVAHTMQCAGNGRGYFEPQVAGSQWTFGAMGTAFYRGTPVSEVLDQFGVESDGYLAVMGADAPEGEDVFARSIPLSKVRKDTILAYERNGEPLTAEHGFPVRLIVPGWYGCNSVKWVNRMHVMDTMLYGEKWEEGDQRLYTHWQQYSYRILPAQDSEAKQYKTIDTFDTEAQMTSDQVKHPYMYEMLTKSFVTSPIDGATVSPNSEGTIDVLGVAWAGEDEVKQVEVSTDGGKTFSEAEFAGPHPGPTAWRMFRYEWDVTPGEYTLVSRATDENGRSQPATISKPDENLRQIQNGKYPWNRKGYGNNAYMPEAVTVTVTNG</sequence>
<evidence type="ECO:0000313" key="8">
    <source>
        <dbReference type="EMBL" id="MFC7191773.1"/>
    </source>
</evidence>
<reference evidence="8 9" key="1">
    <citation type="journal article" date="2019" name="Int. J. Syst. Evol. Microbiol.">
        <title>The Global Catalogue of Microorganisms (GCM) 10K type strain sequencing project: providing services to taxonomists for standard genome sequencing and annotation.</title>
        <authorList>
            <consortium name="The Broad Institute Genomics Platform"/>
            <consortium name="The Broad Institute Genome Sequencing Center for Infectious Disease"/>
            <person name="Wu L."/>
            <person name="Ma J."/>
        </authorList>
    </citation>
    <scope>NUCLEOTIDE SEQUENCE [LARGE SCALE GENOMIC DNA]</scope>
    <source>
        <strain evidence="8 9">RDMS1</strain>
    </source>
</reference>
<comment type="caution">
    <text evidence="8">The sequence shown here is derived from an EMBL/GenBank/DDBJ whole genome shotgun (WGS) entry which is preliminary data.</text>
</comment>
<evidence type="ECO:0000256" key="3">
    <source>
        <dbReference type="ARBA" id="ARBA00022723"/>
    </source>
</evidence>
<dbReference type="Pfam" id="PF00174">
    <property type="entry name" value="Oxidored_molyb"/>
    <property type="match status" value="1"/>
</dbReference>
<dbReference type="PANTHER" id="PTHR19372">
    <property type="entry name" value="SULFITE REDUCTASE"/>
    <property type="match status" value="1"/>
</dbReference>
<dbReference type="InterPro" id="IPR005066">
    <property type="entry name" value="MoCF_OxRdtse_dimer"/>
</dbReference>